<evidence type="ECO:0000313" key="1">
    <source>
        <dbReference type="EMBL" id="MBE1606647.1"/>
    </source>
</evidence>
<accession>A0A927R8F0</accession>
<keyword evidence="2" id="KW-1185">Reference proteome</keyword>
<dbReference type="Proteomes" id="UP000638648">
    <property type="component" value="Unassembled WGS sequence"/>
</dbReference>
<sequence length="45" mass="4934">MVYKSMPLDSVGDYTSALPVAWQSDICGITFVVTRRIGSVTRRGV</sequence>
<dbReference type="EMBL" id="JADBEM010000001">
    <property type="protein sequence ID" value="MBE1606647.1"/>
    <property type="molecule type" value="Genomic_DNA"/>
</dbReference>
<proteinExistence type="predicted"/>
<gene>
    <name evidence="1" type="ORF">HEB94_003495</name>
</gene>
<reference evidence="1" key="1">
    <citation type="submission" date="2020-10" db="EMBL/GenBank/DDBJ databases">
        <title>Sequencing the genomes of 1000 actinobacteria strains.</title>
        <authorList>
            <person name="Klenk H.-P."/>
        </authorList>
    </citation>
    <scope>NUCLEOTIDE SEQUENCE</scope>
    <source>
        <strain evidence="1">DSM 45354</strain>
    </source>
</reference>
<evidence type="ECO:0000313" key="2">
    <source>
        <dbReference type="Proteomes" id="UP000638648"/>
    </source>
</evidence>
<comment type="caution">
    <text evidence="1">The sequence shown here is derived from an EMBL/GenBank/DDBJ whole genome shotgun (WGS) entry which is preliminary data.</text>
</comment>
<dbReference type="AlphaFoldDB" id="A0A927R8F0"/>
<organism evidence="1 2">
    <name type="scientific">Actinopolymorpha pittospori</name>
    <dbReference type="NCBI Taxonomy" id="648752"/>
    <lineage>
        <taxon>Bacteria</taxon>
        <taxon>Bacillati</taxon>
        <taxon>Actinomycetota</taxon>
        <taxon>Actinomycetes</taxon>
        <taxon>Propionibacteriales</taxon>
        <taxon>Actinopolymorphaceae</taxon>
        <taxon>Actinopolymorpha</taxon>
    </lineage>
</organism>
<protein>
    <submittedName>
        <fullName evidence="1">Uncharacterized protein</fullName>
    </submittedName>
</protein>
<name>A0A927R8F0_9ACTN</name>